<name>A0A1J0VRX0_9NOCA</name>
<gene>
    <name evidence="1" type="ORF">BOX37_13320</name>
</gene>
<evidence type="ECO:0000313" key="1">
    <source>
        <dbReference type="EMBL" id="APE34762.1"/>
    </source>
</evidence>
<evidence type="ECO:0000313" key="2">
    <source>
        <dbReference type="Proteomes" id="UP000183810"/>
    </source>
</evidence>
<dbReference type="CDD" id="cd21650">
    <property type="entry name" value="CrtA-like"/>
    <property type="match status" value="1"/>
</dbReference>
<protein>
    <recommendedName>
        <fullName evidence="3">Spheroidene monooxygenase</fullName>
    </recommendedName>
</protein>
<dbReference type="Proteomes" id="UP000183810">
    <property type="component" value="Chromosome"/>
</dbReference>
<evidence type="ECO:0008006" key="3">
    <source>
        <dbReference type="Google" id="ProtNLM"/>
    </source>
</evidence>
<dbReference type="AlphaFoldDB" id="A0A1J0VRX0"/>
<organism evidence="1 2">
    <name type="scientific">Nocardia mangyaensis</name>
    <dbReference type="NCBI Taxonomy" id="2213200"/>
    <lineage>
        <taxon>Bacteria</taxon>
        <taxon>Bacillati</taxon>
        <taxon>Actinomycetota</taxon>
        <taxon>Actinomycetes</taxon>
        <taxon>Mycobacteriales</taxon>
        <taxon>Nocardiaceae</taxon>
        <taxon>Nocardia</taxon>
    </lineage>
</organism>
<dbReference type="OrthoDB" id="1122317at2"/>
<proteinExistence type="predicted"/>
<reference evidence="1" key="1">
    <citation type="submission" date="2016-11" db="EMBL/GenBank/DDBJ databases">
        <authorList>
            <person name="Jaros S."/>
            <person name="Januszkiewicz K."/>
            <person name="Wedrychowicz H."/>
        </authorList>
    </citation>
    <scope>NUCLEOTIDE SEQUENCE [LARGE SCALE GENOMIC DNA]</scope>
    <source>
        <strain evidence="1">Y48</strain>
    </source>
</reference>
<dbReference type="EMBL" id="CP018082">
    <property type="protein sequence ID" value="APE34762.1"/>
    <property type="molecule type" value="Genomic_DNA"/>
</dbReference>
<sequence>MTVSFRLASYPARGWTGLLANLPRINQELCATPGLVAGRVFGTGNLQPPIGGAPIFRRWALFTMFESDSARDDFENSCAVDIFTDRSRELWQVAMAPTRIGRGEWRGWRPEVDPVPHTDDEPVVSFTYSHVRSRYVPTFLLNNKRVVDEQRTDAGLIAQLGVADDLTSTSTFSIWRSQHDLIDFAYRSSEAHKKVIKPSLTQWQFDNFSARFRIHSSAGTWDGRDPARLARLAAQERIRLAAQQQADPHRPAAEKV</sequence>
<dbReference type="InterPro" id="IPR049574">
    <property type="entry name" value="CrtA-like"/>
</dbReference>
<dbReference type="KEGG" id="nsl:BOX37_13320"/>
<keyword evidence="2" id="KW-1185">Reference proteome</keyword>
<dbReference type="RefSeq" id="WP_071927944.1">
    <property type="nucleotide sequence ID" value="NZ_CP018082.1"/>
</dbReference>
<accession>A0A1J0VRX0</accession>